<gene>
    <name evidence="2" type="ORF">BJN45_11340</name>
</gene>
<dbReference type="Proteomes" id="UP000187526">
    <property type="component" value="Unassembled WGS sequence"/>
</dbReference>
<dbReference type="EMBL" id="MTHD01000004">
    <property type="protein sequence ID" value="OMG53235.1"/>
    <property type="molecule type" value="Genomic_DNA"/>
</dbReference>
<reference evidence="2 3" key="1">
    <citation type="submission" date="2016-10" db="EMBL/GenBank/DDBJ databases">
        <title>Alkaliphiles isolated from bioreactors.</title>
        <authorList>
            <person name="Salah Z."/>
            <person name="Rout S.P."/>
            <person name="Humphreys P.N."/>
        </authorList>
    </citation>
    <scope>NUCLEOTIDE SEQUENCE [LARGE SCALE GENOMIC DNA]</scope>
    <source>
        <strain evidence="2 3">ZS02</strain>
    </source>
</reference>
<accession>A0A1R1I3D2</accession>
<evidence type="ECO:0000313" key="3">
    <source>
        <dbReference type="Proteomes" id="UP000187526"/>
    </source>
</evidence>
<feature type="domain" description="CNP1-like uncharacterised" evidence="1">
    <location>
        <begin position="19"/>
        <end position="152"/>
    </location>
</feature>
<organism evidence="2 3">
    <name type="scientific">Azonexus hydrophilus</name>
    <dbReference type="NCBI Taxonomy" id="418702"/>
    <lineage>
        <taxon>Bacteria</taxon>
        <taxon>Pseudomonadati</taxon>
        <taxon>Pseudomonadota</taxon>
        <taxon>Betaproteobacteria</taxon>
        <taxon>Rhodocyclales</taxon>
        <taxon>Azonexaceae</taxon>
        <taxon>Azonexus</taxon>
    </lineage>
</organism>
<dbReference type="STRING" id="418702.BJN45_11340"/>
<comment type="caution">
    <text evidence="2">The sequence shown here is derived from an EMBL/GenBank/DDBJ whole genome shotgun (WGS) entry which is preliminary data.</text>
</comment>
<proteinExistence type="predicted"/>
<dbReference type="Pfam" id="PF08750">
    <property type="entry name" value="CNP1"/>
    <property type="match status" value="1"/>
</dbReference>
<evidence type="ECO:0000259" key="1">
    <source>
        <dbReference type="Pfam" id="PF08750"/>
    </source>
</evidence>
<evidence type="ECO:0000313" key="2">
    <source>
        <dbReference type="EMBL" id="OMG53235.1"/>
    </source>
</evidence>
<keyword evidence="3" id="KW-1185">Reference proteome</keyword>
<dbReference type="AlphaFoldDB" id="A0A1R1I3D2"/>
<dbReference type="InterPro" id="IPR014861">
    <property type="entry name" value="CNP1-like_dom"/>
</dbReference>
<sequence>MCGAFFAFPALANFDEEYETRQWQEIAVVLPAAPKQESMLPFFVSAASRNKFFVDSASLSVGADGVVRYILLVETHGGARNVTYEGIRCATRERRIYASGRHDGGWSKSRNNAWERIRDIAPARQHAALFLDHFCPGGVIVRDEAEALDALRRGGHPSNILW</sequence>
<name>A0A1R1I3D2_9RHOO</name>
<protein>
    <recommendedName>
        <fullName evidence="1">CNP1-like uncharacterized domain-containing protein</fullName>
    </recommendedName>
</protein>